<protein>
    <submittedName>
        <fullName evidence="3">Metal-dependent hydrolase</fullName>
    </submittedName>
</protein>
<accession>A0A2A2WMH1</accession>
<dbReference type="Gene3D" id="3.30.2010.10">
    <property type="entry name" value="Metalloproteases ('zincins'), catalytic domain"/>
    <property type="match status" value="1"/>
</dbReference>
<organism evidence="3 4">
    <name type="scientific">Dietzia natronolimnaea</name>
    <dbReference type="NCBI Taxonomy" id="161920"/>
    <lineage>
        <taxon>Bacteria</taxon>
        <taxon>Bacillati</taxon>
        <taxon>Actinomycetota</taxon>
        <taxon>Actinomycetes</taxon>
        <taxon>Mycobacteriales</taxon>
        <taxon>Dietziaceae</taxon>
        <taxon>Dietzia</taxon>
    </lineage>
</organism>
<dbReference type="InterPro" id="IPR002725">
    <property type="entry name" value="YgjP-like_metallopeptidase"/>
</dbReference>
<name>A0A2A2WMH1_9ACTN</name>
<reference evidence="4" key="1">
    <citation type="submission" date="2017-09" db="EMBL/GenBank/DDBJ databases">
        <authorList>
            <person name="Zhang Y."/>
            <person name="Huang X."/>
            <person name="Liu J."/>
            <person name="Lu L."/>
            <person name="Peng K."/>
        </authorList>
    </citation>
    <scope>NUCLEOTIDE SEQUENCE [LARGE SCALE GENOMIC DNA]</scope>
    <source>
        <strain evidence="4">S-XJ-1</strain>
    </source>
</reference>
<dbReference type="PANTHER" id="PTHR30399:SF1">
    <property type="entry name" value="UTP PYROPHOSPHATASE"/>
    <property type="match status" value="1"/>
</dbReference>
<evidence type="ECO:0000256" key="1">
    <source>
        <dbReference type="SAM" id="MobiDB-lite"/>
    </source>
</evidence>
<dbReference type="AlphaFoldDB" id="A0A2A2WMH1"/>
<feature type="compositionally biased region" description="Gly residues" evidence="1">
    <location>
        <begin position="139"/>
        <end position="151"/>
    </location>
</feature>
<keyword evidence="4" id="KW-1185">Reference proteome</keyword>
<gene>
    <name evidence="3" type="ORF">CEY15_13895</name>
</gene>
<feature type="domain" description="YgjP-like metallopeptidase" evidence="2">
    <location>
        <begin position="52"/>
        <end position="125"/>
    </location>
</feature>
<dbReference type="CDD" id="cd07344">
    <property type="entry name" value="M48_yhfN_like"/>
    <property type="match status" value="1"/>
</dbReference>
<proteinExistence type="predicted"/>
<keyword evidence="3" id="KW-0378">Hydrolase</keyword>
<evidence type="ECO:0000259" key="2">
    <source>
        <dbReference type="Pfam" id="PF01863"/>
    </source>
</evidence>
<sequence length="160" mass="17556">MPAGLPRAEERRLVADMLSRLRRSAGRSGVKASDEDLMRRAISLSDRWMEGRARPASIRWVPAMTTRWASCSPASGEIRVSEALREVPAYVLDYVVVHELAHLVVPGGHTKDFWEVVRHYPRTERAMGFLEAHSRTLGRGPGGAADGGEGVGDLVQDDGP</sequence>
<dbReference type="PANTHER" id="PTHR30399">
    <property type="entry name" value="UNCHARACTERIZED PROTEIN YGJP"/>
    <property type="match status" value="1"/>
</dbReference>
<dbReference type="InterPro" id="IPR053136">
    <property type="entry name" value="UTP_pyrophosphatase-like"/>
</dbReference>
<evidence type="ECO:0000313" key="3">
    <source>
        <dbReference type="EMBL" id="PAY22381.1"/>
    </source>
</evidence>
<feature type="region of interest" description="Disordered" evidence="1">
    <location>
        <begin position="137"/>
        <end position="160"/>
    </location>
</feature>
<evidence type="ECO:0000313" key="4">
    <source>
        <dbReference type="Proteomes" id="UP000218810"/>
    </source>
</evidence>
<comment type="caution">
    <text evidence="3">The sequence shown here is derived from an EMBL/GenBank/DDBJ whole genome shotgun (WGS) entry which is preliminary data.</text>
</comment>
<dbReference type="Proteomes" id="UP000218810">
    <property type="component" value="Unassembled WGS sequence"/>
</dbReference>
<dbReference type="Pfam" id="PF01863">
    <property type="entry name" value="YgjP-like"/>
    <property type="match status" value="1"/>
</dbReference>
<dbReference type="EMBL" id="NTGA01000025">
    <property type="protein sequence ID" value="PAY22381.1"/>
    <property type="molecule type" value="Genomic_DNA"/>
</dbReference>
<dbReference type="GO" id="GO:0016787">
    <property type="term" value="F:hydrolase activity"/>
    <property type="evidence" value="ECO:0007669"/>
    <property type="project" value="UniProtKB-KW"/>
</dbReference>